<sequence>MLCAIALIFCFWATGLEGAETEVMERADRRRPIWNMGHMVNEIYQIDEFVDLGANSIETDITFGDDAMAEYSFHGVPCDCRRWCHKWEYVNTFLEGLRRATTPGDSKYRKELILVVFDLKTGDLSSSSAYKGGRLFAEKLLRHYWNGGSNGGRAYIIISIPDIDHHAFILGFRDFLAKSGHEDLLAKVGYDFSGNDDLNQIRTALHKGGVGDREHVWQSDGITNCILRSLDRVNKAVSNRDSTNGYINKVYYWTIERYVSVRDALDAEVDGIMTNYPDVIVNVLKENNYKNRFKMATYEDNPWVLFKR</sequence>
<dbReference type="GO" id="GO:0016829">
    <property type="term" value="F:lyase activity"/>
    <property type="evidence" value="ECO:0007669"/>
    <property type="project" value="UniProtKB-KW"/>
</dbReference>
<reference evidence="10" key="1">
    <citation type="journal article" date="2016" name="Toxicon">
        <title>Transcriptome analysis of Loxosceles similis venom: description of Loxtox protein family and identification of a new group of Phospholipases D.</title>
        <authorList>
            <person name="Dantas A.E."/>
            <person name="Carmo A.O."/>
            <person name="Horta C.C.R."/>
            <person name="Leal H.G."/>
            <person name="Oliveira-Mendes B.B.R."/>
            <person name="Martins A.P.V."/>
            <person name="Chavez-Olortegui C."/>
            <person name="Kalapothakis E."/>
        </authorList>
    </citation>
    <scope>NUCLEOTIDE SEQUENCE</scope>
    <source>
        <strain evidence="10">Loxtox_s4A</strain>
    </source>
</reference>
<evidence type="ECO:0000256" key="3">
    <source>
        <dbReference type="ARBA" id="ARBA00004613"/>
    </source>
</evidence>
<evidence type="ECO:0000256" key="8">
    <source>
        <dbReference type="ARBA" id="ARBA00023239"/>
    </source>
</evidence>
<evidence type="ECO:0000256" key="6">
    <source>
        <dbReference type="ARBA" id="ARBA00022842"/>
    </source>
</evidence>
<keyword evidence="5" id="KW-0479">Metal-binding</keyword>
<dbReference type="GO" id="GO:0006629">
    <property type="term" value="P:lipid metabolic process"/>
    <property type="evidence" value="ECO:0007669"/>
    <property type="project" value="InterPro"/>
</dbReference>
<keyword evidence="9" id="KW-0732">Signal</keyword>
<accession>A0A1B2ASE7</accession>
<comment type="catalytic activity">
    <reaction evidence="2">
        <text>a 1-acyl-sn-glycero-3-phosphocholine = a 1-acyl-sn-glycero-2,3-cyclic phosphate + choline</text>
        <dbReference type="Rhea" id="RHEA:60700"/>
        <dbReference type="ChEBI" id="CHEBI:15354"/>
        <dbReference type="ChEBI" id="CHEBI:58168"/>
        <dbReference type="ChEBI" id="CHEBI:143947"/>
    </reaction>
</comment>
<feature type="chain" id="PRO_5008534320" evidence="9">
    <location>
        <begin position="19"/>
        <end position="308"/>
    </location>
</feature>
<protein>
    <submittedName>
        <fullName evidence="10">Loxtox protein</fullName>
    </submittedName>
</protein>
<dbReference type="SUPFAM" id="SSF51695">
    <property type="entry name" value="PLC-like phosphodiesterases"/>
    <property type="match status" value="1"/>
</dbReference>
<evidence type="ECO:0000256" key="4">
    <source>
        <dbReference type="ARBA" id="ARBA00022525"/>
    </source>
</evidence>
<keyword evidence="4" id="KW-0964">Secreted</keyword>
<dbReference type="AlphaFoldDB" id="A0A1B2ASE7"/>
<evidence type="ECO:0000256" key="5">
    <source>
        <dbReference type="ARBA" id="ARBA00022723"/>
    </source>
</evidence>
<evidence type="ECO:0000256" key="1">
    <source>
        <dbReference type="ARBA" id="ARBA00000110"/>
    </source>
</evidence>
<proteinExistence type="evidence at transcript level"/>
<comment type="subcellular location">
    <subcellularLocation>
        <location evidence="3">Secreted</location>
    </subcellularLocation>
</comment>
<dbReference type="CDD" id="cd08576">
    <property type="entry name" value="GDPD_like_SMaseD_PLD"/>
    <property type="match status" value="1"/>
</dbReference>
<dbReference type="GO" id="GO:0005576">
    <property type="term" value="C:extracellular region"/>
    <property type="evidence" value="ECO:0007669"/>
    <property type="project" value="UniProtKB-SubCell"/>
</dbReference>
<evidence type="ECO:0000256" key="7">
    <source>
        <dbReference type="ARBA" id="ARBA00023157"/>
    </source>
</evidence>
<evidence type="ECO:0000256" key="2">
    <source>
        <dbReference type="ARBA" id="ARBA00001142"/>
    </source>
</evidence>
<evidence type="ECO:0000256" key="9">
    <source>
        <dbReference type="SAM" id="SignalP"/>
    </source>
</evidence>
<keyword evidence="8" id="KW-0456">Lyase</keyword>
<comment type="catalytic activity">
    <reaction evidence="1">
        <text>an N-(acyl)-sphingosylphosphoethanolamine = an N-(acyl)-sphingosyl-1,3-cyclic phosphate + ethanolamine</text>
        <dbReference type="Rhea" id="RHEA:60648"/>
        <dbReference type="ChEBI" id="CHEBI:57603"/>
        <dbReference type="ChEBI" id="CHEBI:143891"/>
        <dbReference type="ChEBI" id="CHEBI:143892"/>
    </reaction>
</comment>
<dbReference type="EMBL" id="KU891947">
    <property type="protein sequence ID" value="ANY30971.1"/>
    <property type="molecule type" value="mRNA"/>
</dbReference>
<dbReference type="Gene3D" id="3.20.20.190">
    <property type="entry name" value="Phosphatidylinositol (PI) phosphodiesterase"/>
    <property type="match status" value="1"/>
</dbReference>
<dbReference type="InterPro" id="IPR017946">
    <property type="entry name" value="PLC-like_Pdiesterase_TIM-brl"/>
</dbReference>
<evidence type="ECO:0000313" key="10">
    <source>
        <dbReference type="EMBL" id="ANY30971.1"/>
    </source>
</evidence>
<keyword evidence="7" id="KW-1015">Disulfide bond</keyword>
<dbReference type="GO" id="GO:0046872">
    <property type="term" value="F:metal ion binding"/>
    <property type="evidence" value="ECO:0007669"/>
    <property type="project" value="UniProtKB-KW"/>
</dbReference>
<organism evidence="10">
    <name type="scientific">Loxosceles similis</name>
    <name type="common">Brazilian brown spider</name>
    <name type="synonym">Loxosceles surata</name>
    <dbReference type="NCBI Taxonomy" id="321804"/>
    <lineage>
        <taxon>Eukaryota</taxon>
        <taxon>Metazoa</taxon>
        <taxon>Ecdysozoa</taxon>
        <taxon>Arthropoda</taxon>
        <taxon>Chelicerata</taxon>
        <taxon>Arachnida</taxon>
        <taxon>Araneae</taxon>
        <taxon>Araneomorphae</taxon>
        <taxon>Haplogynae</taxon>
        <taxon>Scytodoidea</taxon>
        <taxon>Sicariidae</taxon>
        <taxon>Loxosceles</taxon>
    </lineage>
</organism>
<dbReference type="GO" id="GO:0008081">
    <property type="term" value="F:phosphoric diester hydrolase activity"/>
    <property type="evidence" value="ECO:0007669"/>
    <property type="project" value="InterPro"/>
</dbReference>
<keyword evidence="6" id="KW-0460">Magnesium</keyword>
<feature type="signal peptide" evidence="9">
    <location>
        <begin position="1"/>
        <end position="18"/>
    </location>
</feature>
<name>A0A1B2ASE7_LOXSM</name>